<dbReference type="Pfam" id="PF01487">
    <property type="entry name" value="DHquinase_I"/>
    <property type="match status" value="1"/>
</dbReference>
<evidence type="ECO:0000256" key="1">
    <source>
        <dbReference type="ARBA" id="ARBA00001864"/>
    </source>
</evidence>
<sequence length="283" mass="31017">DVVLSNYASGKQTFIIPLTFPNIPDAKDIITRIGYGGDVWEMRVDLLSPDPKPLGDVNTPPLDYVKDQVQALQAMSSLPILFTIRTRSQGGKFPDTAEKEALDLLHLAIELEIAYIDVEIEWSKELIRDVSTKKGSTRAVASYHNWTGKVSWASQELMDKFDAANSFGDIVKLSIRSADIEACYKLALFARNHRRRGGKPLLAVGMGPNGQLSRITSQISLVTHPLIPFPSAPGQLGLAQVHQGRHLIGQLLKKRIGVSGDSAVAEKVVRGLQAAFIELGYPH</sequence>
<dbReference type="Proteomes" id="UP000777438">
    <property type="component" value="Unassembled WGS sequence"/>
</dbReference>
<dbReference type="NCBIfam" id="TIGR01093">
    <property type="entry name" value="aroD"/>
    <property type="match status" value="1"/>
</dbReference>
<keyword evidence="3" id="KW-0456">Lyase</keyword>
<evidence type="ECO:0000256" key="3">
    <source>
        <dbReference type="ARBA" id="ARBA00023239"/>
    </source>
</evidence>
<keyword evidence="4" id="KW-0704">Schiff base</keyword>
<dbReference type="InterPro" id="IPR050146">
    <property type="entry name" value="Type-I_3-dehydroquinase"/>
</dbReference>
<dbReference type="EC" id="4.2.1.10" evidence="2"/>
<proteinExistence type="predicted"/>
<dbReference type="SUPFAM" id="SSF51569">
    <property type="entry name" value="Aldolase"/>
    <property type="match status" value="1"/>
</dbReference>
<gene>
    <name evidence="5" type="ORF">B0T10DRAFT_368280</name>
</gene>
<accession>A0A9P9AHF0</accession>
<dbReference type="AlphaFoldDB" id="A0A9P9AHF0"/>
<comment type="catalytic activity">
    <reaction evidence="1">
        <text>3-dehydroquinate = 3-dehydroshikimate + H2O</text>
        <dbReference type="Rhea" id="RHEA:21096"/>
        <dbReference type="ChEBI" id="CHEBI:15377"/>
        <dbReference type="ChEBI" id="CHEBI:16630"/>
        <dbReference type="ChEBI" id="CHEBI:32364"/>
        <dbReference type="EC" id="4.2.1.10"/>
    </reaction>
</comment>
<dbReference type="InterPro" id="IPR001381">
    <property type="entry name" value="DHquinase_I"/>
</dbReference>
<keyword evidence="6" id="KW-1185">Reference proteome</keyword>
<evidence type="ECO:0000256" key="4">
    <source>
        <dbReference type="ARBA" id="ARBA00023270"/>
    </source>
</evidence>
<dbReference type="GO" id="GO:0003855">
    <property type="term" value="F:3-dehydroquinate dehydratase activity"/>
    <property type="evidence" value="ECO:0007669"/>
    <property type="project" value="UniProtKB-EC"/>
</dbReference>
<dbReference type="PANTHER" id="PTHR43699">
    <property type="entry name" value="3-DEHYDROQUINATE DEHYDRATASE"/>
    <property type="match status" value="1"/>
</dbReference>
<comment type="caution">
    <text evidence="5">The sequence shown here is derived from an EMBL/GenBank/DDBJ whole genome shotgun (WGS) entry which is preliminary data.</text>
</comment>
<dbReference type="OrthoDB" id="204377at2759"/>
<dbReference type="CDD" id="cd00502">
    <property type="entry name" value="DHQase_I"/>
    <property type="match status" value="1"/>
</dbReference>
<dbReference type="GO" id="GO:0046279">
    <property type="term" value="P:3,4-dihydroxybenzoate biosynthetic process"/>
    <property type="evidence" value="ECO:0007669"/>
    <property type="project" value="TreeGrafter"/>
</dbReference>
<feature type="non-terminal residue" evidence="5">
    <location>
        <position position="283"/>
    </location>
</feature>
<dbReference type="InterPro" id="IPR013785">
    <property type="entry name" value="Aldolase_TIM"/>
</dbReference>
<dbReference type="EMBL" id="JAGPYM010000163">
    <property type="protein sequence ID" value="KAH6866057.1"/>
    <property type="molecule type" value="Genomic_DNA"/>
</dbReference>
<organism evidence="5 6">
    <name type="scientific">Thelonectria olida</name>
    <dbReference type="NCBI Taxonomy" id="1576542"/>
    <lineage>
        <taxon>Eukaryota</taxon>
        <taxon>Fungi</taxon>
        <taxon>Dikarya</taxon>
        <taxon>Ascomycota</taxon>
        <taxon>Pezizomycotina</taxon>
        <taxon>Sordariomycetes</taxon>
        <taxon>Hypocreomycetidae</taxon>
        <taxon>Hypocreales</taxon>
        <taxon>Nectriaceae</taxon>
        <taxon>Thelonectria</taxon>
    </lineage>
</organism>
<reference evidence="5 6" key="1">
    <citation type="journal article" date="2021" name="Nat. Commun.">
        <title>Genetic determinants of endophytism in the Arabidopsis root mycobiome.</title>
        <authorList>
            <person name="Mesny F."/>
            <person name="Miyauchi S."/>
            <person name="Thiergart T."/>
            <person name="Pickel B."/>
            <person name="Atanasova L."/>
            <person name="Karlsson M."/>
            <person name="Huettel B."/>
            <person name="Barry K.W."/>
            <person name="Haridas S."/>
            <person name="Chen C."/>
            <person name="Bauer D."/>
            <person name="Andreopoulos W."/>
            <person name="Pangilinan J."/>
            <person name="LaButti K."/>
            <person name="Riley R."/>
            <person name="Lipzen A."/>
            <person name="Clum A."/>
            <person name="Drula E."/>
            <person name="Henrissat B."/>
            <person name="Kohler A."/>
            <person name="Grigoriev I.V."/>
            <person name="Martin F.M."/>
            <person name="Hacquard S."/>
        </authorList>
    </citation>
    <scope>NUCLEOTIDE SEQUENCE [LARGE SCALE GENOMIC DNA]</scope>
    <source>
        <strain evidence="5 6">MPI-CAGE-CH-0241</strain>
    </source>
</reference>
<feature type="non-terminal residue" evidence="5">
    <location>
        <position position="1"/>
    </location>
</feature>
<evidence type="ECO:0000313" key="5">
    <source>
        <dbReference type="EMBL" id="KAH6866057.1"/>
    </source>
</evidence>
<protein>
    <recommendedName>
        <fullName evidence="2">3-dehydroquinate dehydratase</fullName>
        <ecNumber evidence="2">4.2.1.10</ecNumber>
    </recommendedName>
</protein>
<name>A0A9P9AHF0_9HYPO</name>
<dbReference type="PANTHER" id="PTHR43699:SF1">
    <property type="entry name" value="3-DEHYDROQUINATE DEHYDRATASE"/>
    <property type="match status" value="1"/>
</dbReference>
<evidence type="ECO:0000256" key="2">
    <source>
        <dbReference type="ARBA" id="ARBA00012060"/>
    </source>
</evidence>
<evidence type="ECO:0000313" key="6">
    <source>
        <dbReference type="Proteomes" id="UP000777438"/>
    </source>
</evidence>
<dbReference type="Gene3D" id="3.20.20.70">
    <property type="entry name" value="Aldolase class I"/>
    <property type="match status" value="1"/>
</dbReference>